<proteinExistence type="predicted"/>
<accession>A0A392VXC8</accession>
<protein>
    <submittedName>
        <fullName evidence="1">Uncharacterized protein</fullName>
    </submittedName>
</protein>
<evidence type="ECO:0000313" key="1">
    <source>
        <dbReference type="EMBL" id="MCI91641.1"/>
    </source>
</evidence>
<name>A0A392VXC8_9FABA</name>
<dbReference type="AlphaFoldDB" id="A0A392VXC8"/>
<dbReference type="EMBL" id="LXQA011277932">
    <property type="protein sequence ID" value="MCI91641.1"/>
    <property type="molecule type" value="Genomic_DNA"/>
</dbReference>
<organism evidence="1 2">
    <name type="scientific">Trifolium medium</name>
    <dbReference type="NCBI Taxonomy" id="97028"/>
    <lineage>
        <taxon>Eukaryota</taxon>
        <taxon>Viridiplantae</taxon>
        <taxon>Streptophyta</taxon>
        <taxon>Embryophyta</taxon>
        <taxon>Tracheophyta</taxon>
        <taxon>Spermatophyta</taxon>
        <taxon>Magnoliopsida</taxon>
        <taxon>eudicotyledons</taxon>
        <taxon>Gunneridae</taxon>
        <taxon>Pentapetalae</taxon>
        <taxon>rosids</taxon>
        <taxon>fabids</taxon>
        <taxon>Fabales</taxon>
        <taxon>Fabaceae</taxon>
        <taxon>Papilionoideae</taxon>
        <taxon>50 kb inversion clade</taxon>
        <taxon>NPAAA clade</taxon>
        <taxon>Hologalegina</taxon>
        <taxon>IRL clade</taxon>
        <taxon>Trifolieae</taxon>
        <taxon>Trifolium</taxon>
    </lineage>
</organism>
<comment type="caution">
    <text evidence="1">The sequence shown here is derived from an EMBL/GenBank/DDBJ whole genome shotgun (WGS) entry which is preliminary data.</text>
</comment>
<sequence length="52" mass="5750">MDTASKFNSTESICCLREVIKLYSSDGEDQIVVEPVGEGELVTTVNSEEPHY</sequence>
<feature type="non-terminal residue" evidence="1">
    <location>
        <position position="52"/>
    </location>
</feature>
<reference evidence="1 2" key="1">
    <citation type="journal article" date="2018" name="Front. Plant Sci.">
        <title>Red Clover (Trifolium pratense) and Zigzag Clover (T. medium) - A Picture of Genomic Similarities and Differences.</title>
        <authorList>
            <person name="Dluhosova J."/>
            <person name="Istvanek J."/>
            <person name="Nedelnik J."/>
            <person name="Repkova J."/>
        </authorList>
    </citation>
    <scope>NUCLEOTIDE SEQUENCE [LARGE SCALE GENOMIC DNA]</scope>
    <source>
        <strain evidence="2">cv. 10/8</strain>
        <tissue evidence="1">Leaf</tissue>
    </source>
</reference>
<dbReference type="Proteomes" id="UP000265520">
    <property type="component" value="Unassembled WGS sequence"/>
</dbReference>
<keyword evidence="2" id="KW-1185">Reference proteome</keyword>
<evidence type="ECO:0000313" key="2">
    <source>
        <dbReference type="Proteomes" id="UP000265520"/>
    </source>
</evidence>